<feature type="coiled-coil region" evidence="13">
    <location>
        <begin position="124"/>
        <end position="151"/>
    </location>
</feature>
<dbReference type="CDD" id="cd06503">
    <property type="entry name" value="ATP-synt_Fo_b"/>
    <property type="match status" value="1"/>
</dbReference>
<evidence type="ECO:0000256" key="8">
    <source>
        <dbReference type="ARBA" id="ARBA00023065"/>
    </source>
</evidence>
<evidence type="ECO:0000313" key="14">
    <source>
        <dbReference type="EMBL" id="ARO90911.1"/>
    </source>
</evidence>
<sequence length="157" mass="17891">MINLLISLSLESSYLNAEGGLFDFNATLPLMAIQILCIMVILNTVFYKPIAKVLNDRDKYVRSSLELASKNLQKSEELTQLYETNLMKARQEAQLIISISKKEAQDKVAQEIQEAQSKIAVVVMDTSRQLNQQQEQALKQLETQVEVELIRYKLLSI</sequence>
<dbReference type="InterPro" id="IPR034679">
    <property type="entry name" value="ATP_synth_b"/>
</dbReference>
<dbReference type="EMBL" id="KY709210">
    <property type="protein sequence ID" value="ARO90911.1"/>
    <property type="molecule type" value="Genomic_DNA"/>
</dbReference>
<feature type="transmembrane region" description="Helical" evidence="11">
    <location>
        <begin position="27"/>
        <end position="47"/>
    </location>
</feature>
<proteinExistence type="inferred from homology"/>
<comment type="subcellular location">
    <subcellularLocation>
        <location evidence="1">Membrane</location>
        <topology evidence="1">Single-pass membrane protein</topology>
    </subcellularLocation>
    <subcellularLocation>
        <location evidence="11">Plastid</location>
        <location evidence="11">Chloroplast thylakoid membrane</location>
        <topology evidence="11">Single-pass membrane protein</topology>
    </subcellularLocation>
</comment>
<evidence type="ECO:0000256" key="11">
    <source>
        <dbReference type="HAMAP-Rule" id="MF_01399"/>
    </source>
</evidence>
<keyword evidence="7 11" id="KW-1133">Transmembrane helix</keyword>
<dbReference type="Pfam" id="PF00430">
    <property type="entry name" value="ATP-synt_B"/>
    <property type="match status" value="1"/>
</dbReference>
<keyword evidence="3 11" id="KW-0813">Transport</keyword>
<keyword evidence="8 11" id="KW-0406">Ion transport</keyword>
<dbReference type="HAMAP" id="MF_01399">
    <property type="entry name" value="ATP_synth_bprime"/>
    <property type="match status" value="1"/>
</dbReference>
<comment type="subunit">
    <text evidence="11">F-type ATPases have 2 components, F(1) - the catalytic core - and F(0) - the membrane proton channel. F(1) has five subunits: alpha(3), beta(3), gamma(1), delta(1), epsilon(1). F(0) has four main subunits: a(1), b(1), b'(1) and c(10-14). The alpha and beta chains form an alternating ring which encloses part of the gamma chain. F(1) is attached to F(0) by a central stalk formed by the gamma and epsilon chains, while a peripheral stalk is formed by the delta, b and b' chains.</text>
</comment>
<evidence type="ECO:0000256" key="10">
    <source>
        <dbReference type="ARBA" id="ARBA00025198"/>
    </source>
</evidence>
<dbReference type="GO" id="GO:0046933">
    <property type="term" value="F:proton-transporting ATP synthase activity, rotational mechanism"/>
    <property type="evidence" value="ECO:0007669"/>
    <property type="project" value="UniProtKB-UniRule"/>
</dbReference>
<evidence type="ECO:0000256" key="7">
    <source>
        <dbReference type="ARBA" id="ARBA00022989"/>
    </source>
</evidence>
<accession>A0A1X9PTT8</accession>
<dbReference type="GO" id="GO:0009535">
    <property type="term" value="C:chloroplast thylakoid membrane"/>
    <property type="evidence" value="ECO:0007669"/>
    <property type="project" value="UniProtKB-SubCell"/>
</dbReference>
<reference evidence="14" key="1">
    <citation type="submission" date="2017-03" db="EMBL/GenBank/DDBJ databases">
        <title>The new red algal subphylum Proteorhodophytina comprises the largest and most divergent plastid genomes known.</title>
        <authorList>
            <person name="Munoz-Gomez S.A."/>
            <person name="Mejia-Franco F.G."/>
            <person name="Durnin K."/>
            <person name="Morgan C."/>
            <person name="Grisdale C.J."/>
            <person name="Archibald J.M."/>
            <person name="Slamovits C.H."/>
        </authorList>
    </citation>
    <scope>NUCLEOTIDE SEQUENCE</scope>
    <source>
        <strain evidence="14">NIES-2662</strain>
    </source>
</reference>
<evidence type="ECO:0000256" key="12">
    <source>
        <dbReference type="RuleBase" id="RU003848"/>
    </source>
</evidence>
<geneLocation type="chloroplast" evidence="14"/>
<evidence type="ECO:0000256" key="5">
    <source>
        <dbReference type="ARBA" id="ARBA00022692"/>
    </source>
</evidence>
<keyword evidence="4 11" id="KW-0138">CF(0)</keyword>
<evidence type="ECO:0000256" key="3">
    <source>
        <dbReference type="ARBA" id="ARBA00022448"/>
    </source>
</evidence>
<protein>
    <recommendedName>
        <fullName evidence="11">ATP synthase subunit b', chloroplastic</fullName>
    </recommendedName>
    <alternativeName>
        <fullName evidence="11">ATP synthase F(0) sector subunit b'</fullName>
    </alternativeName>
    <alternativeName>
        <fullName evidence="11">ATPase subunit II</fullName>
    </alternativeName>
</protein>
<evidence type="ECO:0000256" key="2">
    <source>
        <dbReference type="ARBA" id="ARBA00005513"/>
    </source>
</evidence>
<keyword evidence="14" id="KW-0150">Chloroplast</keyword>
<keyword evidence="11" id="KW-0066">ATP synthesis</keyword>
<dbReference type="PANTHER" id="PTHR33445:SF2">
    <property type="entry name" value="ATP SYNTHASE SUBUNIT B', CHLOROPLASTIC"/>
    <property type="match status" value="1"/>
</dbReference>
<keyword evidence="11" id="KW-0793">Thylakoid</keyword>
<dbReference type="GO" id="GO:0046961">
    <property type="term" value="F:proton-transporting ATPase activity, rotational mechanism"/>
    <property type="evidence" value="ECO:0007669"/>
    <property type="project" value="TreeGrafter"/>
</dbReference>
<dbReference type="GO" id="GO:0045259">
    <property type="term" value="C:proton-transporting ATP synthase complex"/>
    <property type="evidence" value="ECO:0007669"/>
    <property type="project" value="UniProtKB-KW"/>
</dbReference>
<dbReference type="AlphaFoldDB" id="A0A1X9PTT8"/>
<dbReference type="NCBIfam" id="NF005607">
    <property type="entry name" value="PRK07353.1"/>
    <property type="match status" value="1"/>
</dbReference>
<comment type="miscellaneous">
    <text evidence="11">In plastids the F-type ATPase is also known as CF(1)CF(0).</text>
</comment>
<organism evidence="14">
    <name type="scientific">Corynoplastis japonica</name>
    <dbReference type="NCBI Taxonomy" id="700918"/>
    <lineage>
        <taxon>Eukaryota</taxon>
        <taxon>Rhodophyta</taxon>
        <taxon>Rhodellophyceae</taxon>
        <taxon>Rhodellales</taxon>
        <taxon>Rhodellaceae</taxon>
        <taxon>Corynoplastis</taxon>
    </lineage>
</organism>
<keyword evidence="14" id="KW-0934">Plastid</keyword>
<keyword evidence="9 11" id="KW-0472">Membrane</keyword>
<dbReference type="InterPro" id="IPR002146">
    <property type="entry name" value="ATP_synth_b/b'su_bac/chlpt"/>
</dbReference>
<evidence type="ECO:0000256" key="9">
    <source>
        <dbReference type="ARBA" id="ARBA00023136"/>
    </source>
</evidence>
<keyword evidence="6 11" id="KW-0375">Hydrogen ion transport</keyword>
<evidence type="ECO:0000256" key="4">
    <source>
        <dbReference type="ARBA" id="ARBA00022547"/>
    </source>
</evidence>
<comment type="function">
    <text evidence="10 11">F(1)F(0) ATP synthase produces ATP from ADP in the presence of a proton or sodium gradient. F-type ATPases consist of two structural domains, F(1) containing the extramembraneous catalytic core and F(0) containing the membrane proton channel, linked together by a central stalk and a peripheral stalk. During catalysis, ATP synthesis in the catalytic domain of F(1) is coupled via a rotary mechanism of the central stalk subunits to proton translocation.</text>
</comment>
<evidence type="ECO:0000256" key="13">
    <source>
        <dbReference type="SAM" id="Coils"/>
    </source>
</evidence>
<name>A0A1X9PTT8_9RHOD</name>
<dbReference type="InterPro" id="IPR050059">
    <property type="entry name" value="ATP_synthase_B_chain"/>
</dbReference>
<keyword evidence="5 11" id="KW-0812">Transmembrane</keyword>
<comment type="similarity">
    <text evidence="2 11 12">Belongs to the ATPase B chain family.</text>
</comment>
<gene>
    <name evidence="11 14" type="primary">atpG</name>
    <name evidence="11" type="synonym">atpF2</name>
</gene>
<dbReference type="PANTHER" id="PTHR33445">
    <property type="entry name" value="ATP SYNTHASE SUBUNIT B', CHLOROPLASTIC"/>
    <property type="match status" value="1"/>
</dbReference>
<dbReference type="HAMAP" id="MF_01398">
    <property type="entry name" value="ATP_synth_b_bprime"/>
    <property type="match status" value="1"/>
</dbReference>
<evidence type="ECO:0000256" key="1">
    <source>
        <dbReference type="ARBA" id="ARBA00004167"/>
    </source>
</evidence>
<comment type="function">
    <text evidence="11">Component of the F(0) channel, it forms part of the peripheral stalk, linking F(1) to F(0). The b'-subunit is a diverged and duplicated form of b found in plants and photosynthetic bacteria.</text>
</comment>
<keyword evidence="13" id="KW-0175">Coiled coil</keyword>
<evidence type="ECO:0000256" key="6">
    <source>
        <dbReference type="ARBA" id="ARBA00022781"/>
    </source>
</evidence>